<dbReference type="PANTHER" id="PTHR11364:SF27">
    <property type="entry name" value="SULFURTRANSFERASE"/>
    <property type="match status" value="1"/>
</dbReference>
<dbReference type="InterPro" id="IPR036873">
    <property type="entry name" value="Rhodanese-like_dom_sf"/>
</dbReference>
<proteinExistence type="predicted"/>
<evidence type="ECO:0000256" key="3">
    <source>
        <dbReference type="RuleBase" id="RU000507"/>
    </source>
</evidence>
<evidence type="ECO:0000256" key="2">
    <source>
        <dbReference type="ARBA" id="ARBA00022737"/>
    </source>
</evidence>
<dbReference type="AlphaFoldDB" id="A0A1M5PVE6"/>
<dbReference type="OrthoDB" id="9781034at2"/>
<gene>
    <name evidence="5" type="ORF">SAMN05216361_3611</name>
</gene>
<feature type="domain" description="Rhodanese" evidence="4">
    <location>
        <begin position="164"/>
        <end position="278"/>
    </location>
</feature>
<evidence type="ECO:0000256" key="1">
    <source>
        <dbReference type="ARBA" id="ARBA00022679"/>
    </source>
</evidence>
<dbReference type="SUPFAM" id="SSF52821">
    <property type="entry name" value="Rhodanese/Cell cycle control phosphatase"/>
    <property type="match status" value="2"/>
</dbReference>
<dbReference type="Gene3D" id="3.40.250.10">
    <property type="entry name" value="Rhodanese-like domain"/>
    <property type="match status" value="2"/>
</dbReference>
<organism evidence="5 6">
    <name type="scientific">Marisediminitalea aggregata</name>
    <dbReference type="NCBI Taxonomy" id="634436"/>
    <lineage>
        <taxon>Bacteria</taxon>
        <taxon>Pseudomonadati</taxon>
        <taxon>Pseudomonadota</taxon>
        <taxon>Gammaproteobacteria</taxon>
        <taxon>Alteromonadales</taxon>
        <taxon>Alteromonadaceae</taxon>
        <taxon>Marisediminitalea</taxon>
    </lineage>
</organism>
<dbReference type="PROSITE" id="PS00683">
    <property type="entry name" value="RHODANESE_2"/>
    <property type="match status" value="1"/>
</dbReference>
<name>A0A1M5PVE6_9ALTE</name>
<dbReference type="PROSITE" id="PS50206">
    <property type="entry name" value="RHODANESE_3"/>
    <property type="match status" value="2"/>
</dbReference>
<dbReference type="EMBL" id="FQWD01000006">
    <property type="protein sequence ID" value="SHH05596.1"/>
    <property type="molecule type" value="Genomic_DNA"/>
</dbReference>
<keyword evidence="5" id="KW-0670">Pyruvate</keyword>
<dbReference type="CDD" id="cd01448">
    <property type="entry name" value="TST_Repeat_1"/>
    <property type="match status" value="1"/>
</dbReference>
<keyword evidence="1 3" id="KW-0808">Transferase</keyword>
<evidence type="ECO:0000313" key="6">
    <source>
        <dbReference type="Proteomes" id="UP000184520"/>
    </source>
</evidence>
<dbReference type="CDD" id="cd01449">
    <property type="entry name" value="TST_Repeat_2"/>
    <property type="match status" value="1"/>
</dbReference>
<keyword evidence="2" id="KW-0677">Repeat</keyword>
<dbReference type="InterPro" id="IPR001307">
    <property type="entry name" value="Thiosulphate_STrfase_CS"/>
</dbReference>
<dbReference type="PANTHER" id="PTHR11364">
    <property type="entry name" value="THIOSULFATE SULFERTANSFERASE"/>
    <property type="match status" value="1"/>
</dbReference>
<dbReference type="SMART" id="SM00450">
    <property type="entry name" value="RHOD"/>
    <property type="match status" value="2"/>
</dbReference>
<accession>A0A1M5PVE6</accession>
<evidence type="ECO:0000313" key="5">
    <source>
        <dbReference type="EMBL" id="SHH05596.1"/>
    </source>
</evidence>
<dbReference type="GO" id="GO:0004792">
    <property type="term" value="F:thiosulfate-cyanide sulfurtransferase activity"/>
    <property type="evidence" value="ECO:0007669"/>
    <property type="project" value="InterPro"/>
</dbReference>
<dbReference type="FunFam" id="3.40.250.10:FF:000001">
    <property type="entry name" value="Sulfurtransferase"/>
    <property type="match status" value="1"/>
</dbReference>
<dbReference type="Proteomes" id="UP000184520">
    <property type="component" value="Unassembled WGS sequence"/>
</dbReference>
<keyword evidence="6" id="KW-1185">Reference proteome</keyword>
<protein>
    <recommendedName>
        <fullName evidence="3">Sulfurtransferase</fullName>
    </recommendedName>
</protein>
<dbReference type="Pfam" id="PF00581">
    <property type="entry name" value="Rhodanese"/>
    <property type="match status" value="2"/>
</dbReference>
<dbReference type="RefSeq" id="WP_073324576.1">
    <property type="nucleotide sequence ID" value="NZ_FQWD01000006.1"/>
</dbReference>
<dbReference type="InterPro" id="IPR001763">
    <property type="entry name" value="Rhodanese-like_dom"/>
</dbReference>
<reference evidence="6" key="1">
    <citation type="submission" date="2016-11" db="EMBL/GenBank/DDBJ databases">
        <authorList>
            <person name="Varghese N."/>
            <person name="Submissions S."/>
        </authorList>
    </citation>
    <scope>NUCLEOTIDE SEQUENCE [LARGE SCALE GENOMIC DNA]</scope>
    <source>
        <strain evidence="6">CGMCC 1.8995</strain>
    </source>
</reference>
<dbReference type="InterPro" id="IPR045078">
    <property type="entry name" value="TST/MPST-like"/>
</dbReference>
<dbReference type="STRING" id="634436.SAMN05216361_3611"/>
<sequence length="283" mass="30524">MQRFISVEELSPASLADWQVILVSMSNPVSGEADTAKDGYLPDSVKIDLDAEGSDHSCELPHRRLTPESLSALLGSLGITQSTPVLLYDNYGLFCAPRLWWMLKSIGHQRVAVLNGGLPAWKAKGLPLVTDLKTDAEITPVTYTPSESHLVDFCDAEGVLSVLDKPGTTVVDARSRPRFNGEVAEPRPGLRSGHMPGAKNVPFTELLTEQKTLYSSAALTTYFKRNDIDITQPVICSCGSGVTACVVGMAALEAGASQVTVYDGSWAEWGAEPRFPVETNNDE</sequence>
<feature type="domain" description="Rhodanese" evidence="4">
    <location>
        <begin position="28"/>
        <end position="130"/>
    </location>
</feature>
<evidence type="ECO:0000259" key="4">
    <source>
        <dbReference type="PROSITE" id="PS50206"/>
    </source>
</evidence>